<name>A0A024GRV6_9STRA</name>
<evidence type="ECO:0000313" key="2">
    <source>
        <dbReference type="EMBL" id="CCI49506.1"/>
    </source>
</evidence>
<keyword evidence="1" id="KW-0472">Membrane</keyword>
<evidence type="ECO:0000313" key="3">
    <source>
        <dbReference type="Proteomes" id="UP000053237"/>
    </source>
</evidence>
<gene>
    <name evidence="2" type="ORF">BN9_108440</name>
</gene>
<feature type="transmembrane region" description="Helical" evidence="1">
    <location>
        <begin position="7"/>
        <end position="23"/>
    </location>
</feature>
<evidence type="ECO:0000256" key="1">
    <source>
        <dbReference type="SAM" id="Phobius"/>
    </source>
</evidence>
<dbReference type="Proteomes" id="UP000053237">
    <property type="component" value="Unassembled WGS sequence"/>
</dbReference>
<sequence>MLREGSTLGKIVFLVLFIYSNYVEDVLGDNDYVRFAFSVGFCASIMFPFIPFLRNIIGAHYMLFNNLLTYGTWLRVPRGSEWGRVGTPVLGFLVLVPDSNNSSSKTYIPAQDLLSNTTETQPSLARPICLRIHLRPTLTAKTVRAFLQNLDTLLDELIRSHDVIVSSSKIALSAKNLLHSQKKFTKTVPYSSKFNVTDRYQEHINIIKRARGQEPLMVLECNQKWTVYLQFFLRPENEEDFLHVRQKCIEAIAQLKEQFCSK</sequence>
<dbReference type="AlphaFoldDB" id="A0A024GRV6"/>
<accession>A0A024GRV6</accession>
<organism evidence="2 3">
    <name type="scientific">Albugo candida</name>
    <dbReference type="NCBI Taxonomy" id="65357"/>
    <lineage>
        <taxon>Eukaryota</taxon>
        <taxon>Sar</taxon>
        <taxon>Stramenopiles</taxon>
        <taxon>Oomycota</taxon>
        <taxon>Peronosporomycetes</taxon>
        <taxon>Albuginales</taxon>
        <taxon>Albuginaceae</taxon>
        <taxon>Albugo</taxon>
    </lineage>
</organism>
<feature type="transmembrane region" description="Helical" evidence="1">
    <location>
        <begin position="35"/>
        <end position="53"/>
    </location>
</feature>
<proteinExistence type="predicted"/>
<reference evidence="2 3" key="1">
    <citation type="submission" date="2012-05" db="EMBL/GenBank/DDBJ databases">
        <title>Recombination and specialization in a pathogen metapopulation.</title>
        <authorList>
            <person name="Gardiner A."/>
            <person name="Kemen E."/>
            <person name="Schultz-Larsen T."/>
            <person name="MacLean D."/>
            <person name="Van Oosterhout C."/>
            <person name="Jones J.D.G."/>
        </authorList>
    </citation>
    <scope>NUCLEOTIDE SEQUENCE [LARGE SCALE GENOMIC DNA]</scope>
    <source>
        <strain evidence="2 3">Ac Nc2</strain>
    </source>
</reference>
<dbReference type="InParanoid" id="A0A024GRV6"/>
<keyword evidence="1" id="KW-1133">Transmembrane helix</keyword>
<keyword evidence="1" id="KW-0812">Transmembrane</keyword>
<comment type="caution">
    <text evidence="2">The sequence shown here is derived from an EMBL/GenBank/DDBJ whole genome shotgun (WGS) entry which is preliminary data.</text>
</comment>
<dbReference type="EMBL" id="CAIX01000305">
    <property type="protein sequence ID" value="CCI49506.1"/>
    <property type="molecule type" value="Genomic_DNA"/>
</dbReference>
<dbReference type="OrthoDB" id="109605at2759"/>
<protein>
    <submittedName>
        <fullName evidence="2">Uncharacterized protein</fullName>
    </submittedName>
</protein>
<keyword evidence="3" id="KW-1185">Reference proteome</keyword>